<sequence>MLCKSGDGVFYDQVVTADAYQWLSYVTMSGARRYVDIA</sequence>
<dbReference type="AlphaFoldDB" id="A0AAW7QGC2"/>
<dbReference type="InterPro" id="IPR003646">
    <property type="entry name" value="SH3-like_bac-type"/>
</dbReference>
<comment type="caution">
    <text evidence="2">The sequence shown here is derived from an EMBL/GenBank/DDBJ whole genome shotgun (WGS) entry which is preliminary data.</text>
</comment>
<reference evidence="2" key="1">
    <citation type="submission" date="2023-07" db="EMBL/GenBank/DDBJ databases">
        <title>SVep1, a Temperate Phage of Human Oral Commensal Streptococcus vestibularis.</title>
        <authorList>
            <person name="Wu M."/>
            <person name="Zhu Y."/>
            <person name="Li Y."/>
        </authorList>
    </citation>
    <scope>NUCLEOTIDE SEQUENCE</scope>
    <source>
        <strain evidence="2">SVE8</strain>
    </source>
</reference>
<dbReference type="Pfam" id="PF08460">
    <property type="entry name" value="SH3_5"/>
    <property type="match status" value="1"/>
</dbReference>
<gene>
    <name evidence="2" type="ORF">QY913_07335</name>
</gene>
<dbReference type="Gene3D" id="2.30.30.40">
    <property type="entry name" value="SH3 Domains"/>
    <property type="match status" value="1"/>
</dbReference>
<dbReference type="EMBL" id="JAUJGC010000031">
    <property type="protein sequence ID" value="MDN5269927.1"/>
    <property type="molecule type" value="Genomic_DNA"/>
</dbReference>
<name>A0AAW7QGC2_STRVE</name>
<accession>A0AAW7QGC2</accession>
<dbReference type="Proteomes" id="UP001172310">
    <property type="component" value="Unassembled WGS sequence"/>
</dbReference>
<evidence type="ECO:0000259" key="1">
    <source>
        <dbReference type="Pfam" id="PF08460"/>
    </source>
</evidence>
<protein>
    <submittedName>
        <fullName evidence="2">SH3 domain-containing protein</fullName>
    </submittedName>
</protein>
<evidence type="ECO:0000313" key="2">
    <source>
        <dbReference type="EMBL" id="MDN5269927.1"/>
    </source>
</evidence>
<feature type="domain" description="SH3b" evidence="1">
    <location>
        <begin position="4"/>
        <end position="37"/>
    </location>
</feature>
<proteinExistence type="predicted"/>
<evidence type="ECO:0000313" key="3">
    <source>
        <dbReference type="Proteomes" id="UP001172310"/>
    </source>
</evidence>
<organism evidence="2 3">
    <name type="scientific">Streptococcus vestibularis</name>
    <dbReference type="NCBI Taxonomy" id="1343"/>
    <lineage>
        <taxon>Bacteria</taxon>
        <taxon>Bacillati</taxon>
        <taxon>Bacillota</taxon>
        <taxon>Bacilli</taxon>
        <taxon>Lactobacillales</taxon>
        <taxon>Streptococcaceae</taxon>
        <taxon>Streptococcus</taxon>
    </lineage>
</organism>